<dbReference type="InterPro" id="IPR056284">
    <property type="entry name" value="AIR9-like_A9"/>
</dbReference>
<dbReference type="PANTHER" id="PTHR31149">
    <property type="entry name" value="EXPRESSED PROTEIN"/>
    <property type="match status" value="1"/>
</dbReference>
<evidence type="ECO:0000256" key="1">
    <source>
        <dbReference type="SAM" id="MobiDB-lite"/>
    </source>
</evidence>
<comment type="caution">
    <text evidence="4">The sequence shown here is derived from an EMBL/GenBank/DDBJ whole genome shotgun (WGS) entry which is preliminary data.</text>
</comment>
<dbReference type="AlphaFoldDB" id="A0A6N2BNP9"/>
<protein>
    <submittedName>
        <fullName evidence="4">Uncharacterized protein</fullName>
    </submittedName>
</protein>
<dbReference type="Pfam" id="PF23080">
    <property type="entry name" value="DUF7046"/>
    <property type="match status" value="1"/>
</dbReference>
<feature type="compositionally biased region" description="Polar residues" evidence="1">
    <location>
        <begin position="1"/>
        <end position="10"/>
    </location>
</feature>
<feature type="domain" description="DUF7046" evidence="2">
    <location>
        <begin position="458"/>
        <end position="546"/>
    </location>
</feature>
<sequence length="547" mass="61010">MYSPISSINGQKDVRVQGQSSDLANRQNFGMSSLPKILKGNDTINDSQDPEVMELYSRAKAQQEEILYLREQIALASIRESQLLNEKYGLEKKFSELRMALDEKQNEAIISASNELTRRKGDLEENLRLVNELKDTEDDKYIFMSSMLGLLAEYGVFPRVASASNLTNNVKHLHDQLEMKIRTSHAKIAQLNFMVTNHARGGSFDMESPHSSSINNQLPSGSMGMNEYPAFKQYIDGQHNEAAATGSGDVQASKHLPAESLLFNREMHQQANIGSHLEISSNTDRDVSGPAKDNLFAINGVNERFEESNNENRHNPPTVGNEIGGSFSSEGESPGIEVFQIIGEAKPGCKLLGCGFPVRGTSLCMFQWVRHYPDGTRQYIEGATNPEYVVTADDIDKLIAVECIPMDDQGRQGELVRLFANDQNNITCDPDMQSEIDTHISEGQATFNVLMLVDSSENWEPVTIFLLRSSFQVKVHRTQAVVIVENFSKELSIKIPSGLSTQFVITCSDGSSHPFSTNNDIRMRDSLVLTMRIFQSKALDEKRKGKI</sequence>
<dbReference type="Gene3D" id="2.60.40.2700">
    <property type="match status" value="1"/>
</dbReference>
<dbReference type="FunFam" id="2.60.40.2700:FF:000001">
    <property type="entry name" value="Transmembrane protein"/>
    <property type="match status" value="1"/>
</dbReference>
<reference evidence="4" key="1">
    <citation type="submission" date="2019-05" db="EMBL/GenBank/DDBJ databases">
        <title>The de novo reference genome and transcriptome assemblies of the wild tomato species Solanum chilense.</title>
        <authorList>
            <person name="Stam R."/>
            <person name="Nosenko T."/>
            <person name="Hoerger A.C."/>
            <person name="Stephan W."/>
            <person name="Seidel M.A."/>
            <person name="Kuhn J.M.M."/>
            <person name="Haberer G."/>
            <person name="Tellier A."/>
        </authorList>
    </citation>
    <scope>NUCLEOTIDE SEQUENCE</scope>
    <source>
        <tissue evidence="4">Mature leaves</tissue>
    </source>
</reference>
<gene>
    <name evidence="4" type="ORF">EJD97_007562</name>
</gene>
<feature type="region of interest" description="Disordered" evidence="1">
    <location>
        <begin position="1"/>
        <end position="20"/>
    </location>
</feature>
<name>A0A6N2BNP9_SOLCI</name>
<dbReference type="GO" id="GO:0005886">
    <property type="term" value="C:plasma membrane"/>
    <property type="evidence" value="ECO:0007669"/>
    <property type="project" value="TreeGrafter"/>
</dbReference>
<evidence type="ECO:0000259" key="3">
    <source>
        <dbReference type="Pfam" id="PF23197"/>
    </source>
</evidence>
<feature type="domain" description="AIR9-like A9" evidence="3">
    <location>
        <begin position="363"/>
        <end position="416"/>
    </location>
</feature>
<dbReference type="EMBL" id="RXGB01002107">
    <property type="protein sequence ID" value="TMW96317.1"/>
    <property type="molecule type" value="Genomic_DNA"/>
</dbReference>
<dbReference type="InterPro" id="IPR055474">
    <property type="entry name" value="DUF7046"/>
</dbReference>
<evidence type="ECO:0000313" key="4">
    <source>
        <dbReference type="EMBL" id="TMW96317.1"/>
    </source>
</evidence>
<dbReference type="Pfam" id="PF23197">
    <property type="entry name" value="IG_AIR9"/>
    <property type="match status" value="1"/>
</dbReference>
<proteinExistence type="predicted"/>
<accession>A0A6N2BNP9</accession>
<dbReference type="PANTHER" id="PTHR31149:SF7">
    <property type="entry name" value="EXPRESSED PROTEIN"/>
    <property type="match status" value="1"/>
</dbReference>
<organism evidence="4">
    <name type="scientific">Solanum chilense</name>
    <name type="common">Tomato</name>
    <name type="synonym">Lycopersicon chilense</name>
    <dbReference type="NCBI Taxonomy" id="4083"/>
    <lineage>
        <taxon>Eukaryota</taxon>
        <taxon>Viridiplantae</taxon>
        <taxon>Streptophyta</taxon>
        <taxon>Embryophyta</taxon>
        <taxon>Tracheophyta</taxon>
        <taxon>Spermatophyta</taxon>
        <taxon>Magnoliopsida</taxon>
        <taxon>eudicotyledons</taxon>
        <taxon>Gunneridae</taxon>
        <taxon>Pentapetalae</taxon>
        <taxon>asterids</taxon>
        <taxon>lamiids</taxon>
        <taxon>Solanales</taxon>
        <taxon>Solanaceae</taxon>
        <taxon>Solanoideae</taxon>
        <taxon>Solaneae</taxon>
        <taxon>Solanum</taxon>
        <taxon>Solanum subgen. Lycopersicon</taxon>
    </lineage>
</organism>
<evidence type="ECO:0000259" key="2">
    <source>
        <dbReference type="Pfam" id="PF23080"/>
    </source>
</evidence>